<dbReference type="Proteomes" id="UP000038009">
    <property type="component" value="Unassembled WGS sequence"/>
</dbReference>
<dbReference type="Gene3D" id="3.60.15.10">
    <property type="entry name" value="Ribonuclease Z/Hydroxyacylglutathione hydrolase-like"/>
    <property type="match status" value="1"/>
</dbReference>
<proteinExistence type="predicted"/>
<sequence length="709" mass="77210">MWLPSLSVFIDEFPALRSRVWHSAPLVELFVLSHFHTDHMRGLHSGWSAGIILASNITKQLLLSRFEGLRGRVFGLPLWCRTPFLTAAAATEGHAQHGSAVCCSHGCGHPDHTAATSDASTVYITLLPAFHIPGSAMVYLEMPSGVTYLYTGDFKFTEAAQQSPLRSFLQSHRVDHLYIDDTWLHLGHVELTQWPAWGSERDDSGMRVLSKLLNSEQVAEAIEAIGRRMDHQRLLFDKWQRTRLVEANSGGSCAEGYASTADCSRTRQPFVVRVYLHNQFGKEVLIQQLAERLRTRAVIDDVRYARLLTAVEALEEERDDLQAFEFPSARATGQSESSPRATASGTAPTPGHAGILPLSQEEQAWRSSGGEAAQYPYDLRYFVSASQASALRSPPKAIAPGAKEAPRSSSSQELPLIEVVSSRADISPAALQEASKARGGTPHYGVVISGWARLQPQTHDGPSASGQVWHIPTTLHSTPQEVINMVALLRPLSVTPLHHRPSRAAVMMQRLGPYLRSPFVNQRDTGLERIDVHSSHDGHTVHTVTCWTLCLPAHVLCQDRHSSLVVEEPRPGSSMDGSSRPGLRDGGGDNRSVPDDGASFKCSKSHIEPFGSVITARNGVAGHPEAGTTPTNAPLWGKQLLPSWALSSLTEAYLKAQGGSSRKRGRVAEDAARVAASCAPATANFNDASGREQQLYTFTSLADIADEVL</sequence>
<dbReference type="GO" id="GO:0006303">
    <property type="term" value="P:double-strand break repair via nonhomologous end joining"/>
    <property type="evidence" value="ECO:0007669"/>
    <property type="project" value="TreeGrafter"/>
</dbReference>
<accession>A0A0N1IAX7</accession>
<keyword evidence="1" id="KW-0540">Nuclease</keyword>
<feature type="region of interest" description="Disordered" evidence="4">
    <location>
        <begin position="324"/>
        <end position="355"/>
    </location>
</feature>
<dbReference type="GO" id="GO:0036297">
    <property type="term" value="P:interstrand cross-link repair"/>
    <property type="evidence" value="ECO:0007669"/>
    <property type="project" value="TreeGrafter"/>
</dbReference>
<evidence type="ECO:0000256" key="2">
    <source>
        <dbReference type="ARBA" id="ARBA00022801"/>
    </source>
</evidence>
<evidence type="ECO:0000256" key="4">
    <source>
        <dbReference type="SAM" id="MobiDB-lite"/>
    </source>
</evidence>
<feature type="region of interest" description="Disordered" evidence="4">
    <location>
        <begin position="565"/>
        <end position="599"/>
    </location>
</feature>
<dbReference type="AlphaFoldDB" id="A0A0N1IAX7"/>
<reference evidence="5 6" key="1">
    <citation type="journal article" date="2015" name="PLoS Pathog.">
        <title>Leptomonas seymouri: Adaptations to the Dixenous Life Cycle Analyzed by Genome Sequencing, Transcriptome Profiling and Co-infection with Leishmania donovani.</title>
        <authorList>
            <person name="Kraeva N."/>
            <person name="Butenko A."/>
            <person name="Hlavacova J."/>
            <person name="Kostygov A."/>
            <person name="Myskova J."/>
            <person name="Grybchuk D."/>
            <person name="Lestinova T."/>
            <person name="Votypka J."/>
            <person name="Volf P."/>
            <person name="Opperdoes F."/>
            <person name="Flegontov P."/>
            <person name="Lukes J."/>
            <person name="Yurchenko V."/>
        </authorList>
    </citation>
    <scope>NUCLEOTIDE SEQUENCE [LARGE SCALE GENOMIC DNA]</scope>
    <source>
        <strain evidence="5 6">ATCC 30220</strain>
    </source>
</reference>
<protein>
    <recommendedName>
        <fullName evidence="7">DNA repair metallo-beta-lactamase domain-containing protein</fullName>
    </recommendedName>
</protein>
<dbReference type="InterPro" id="IPR036866">
    <property type="entry name" value="RibonucZ/Hydroxyglut_hydro"/>
</dbReference>
<organism evidence="5 6">
    <name type="scientific">Leptomonas seymouri</name>
    <dbReference type="NCBI Taxonomy" id="5684"/>
    <lineage>
        <taxon>Eukaryota</taxon>
        <taxon>Discoba</taxon>
        <taxon>Euglenozoa</taxon>
        <taxon>Kinetoplastea</taxon>
        <taxon>Metakinetoplastina</taxon>
        <taxon>Trypanosomatida</taxon>
        <taxon>Trypanosomatidae</taxon>
        <taxon>Leishmaniinae</taxon>
        <taxon>Leptomonas</taxon>
    </lineage>
</organism>
<evidence type="ECO:0000313" key="5">
    <source>
        <dbReference type="EMBL" id="KPI89643.1"/>
    </source>
</evidence>
<gene>
    <name evidence="5" type="ORF">ABL78_1224</name>
</gene>
<dbReference type="GO" id="GO:0003684">
    <property type="term" value="F:damaged DNA binding"/>
    <property type="evidence" value="ECO:0007669"/>
    <property type="project" value="TreeGrafter"/>
</dbReference>
<keyword evidence="3" id="KW-0269">Exonuclease</keyword>
<dbReference type="SUPFAM" id="SSF56281">
    <property type="entry name" value="Metallo-hydrolase/oxidoreductase"/>
    <property type="match status" value="1"/>
</dbReference>
<keyword evidence="2" id="KW-0378">Hydrolase</keyword>
<feature type="region of interest" description="Disordered" evidence="4">
    <location>
        <begin position="393"/>
        <end position="414"/>
    </location>
</feature>
<comment type="caution">
    <text evidence="5">The sequence shown here is derived from an EMBL/GenBank/DDBJ whole genome shotgun (WGS) entry which is preliminary data.</text>
</comment>
<dbReference type="OMA" id="TWLHLGH"/>
<dbReference type="GO" id="GO:0035312">
    <property type="term" value="F:5'-3' DNA exonuclease activity"/>
    <property type="evidence" value="ECO:0007669"/>
    <property type="project" value="TreeGrafter"/>
</dbReference>
<keyword evidence="6" id="KW-1185">Reference proteome</keyword>
<dbReference type="OrthoDB" id="262529at2759"/>
<name>A0A0N1IAX7_LEPSE</name>
<feature type="compositionally biased region" description="Polar residues" evidence="4">
    <location>
        <begin position="331"/>
        <end position="347"/>
    </location>
</feature>
<dbReference type="EMBL" id="LJSK01000019">
    <property type="protein sequence ID" value="KPI89643.1"/>
    <property type="molecule type" value="Genomic_DNA"/>
</dbReference>
<dbReference type="PANTHER" id="PTHR23240">
    <property type="entry name" value="DNA CROSS-LINK REPAIR PROTEIN PSO2/SNM1-RELATED"/>
    <property type="match status" value="1"/>
</dbReference>
<evidence type="ECO:0000256" key="1">
    <source>
        <dbReference type="ARBA" id="ARBA00022722"/>
    </source>
</evidence>
<evidence type="ECO:0000256" key="3">
    <source>
        <dbReference type="ARBA" id="ARBA00022839"/>
    </source>
</evidence>
<dbReference type="PANTHER" id="PTHR23240:SF8">
    <property type="entry name" value="PROTEIN ARTEMIS"/>
    <property type="match status" value="1"/>
</dbReference>
<feature type="compositionally biased region" description="Basic and acidic residues" evidence="4">
    <location>
        <begin position="582"/>
        <end position="594"/>
    </location>
</feature>
<dbReference type="VEuPathDB" id="TriTrypDB:Lsey_0019_0090"/>
<evidence type="ECO:0008006" key="7">
    <source>
        <dbReference type="Google" id="ProtNLM"/>
    </source>
</evidence>
<evidence type="ECO:0000313" key="6">
    <source>
        <dbReference type="Proteomes" id="UP000038009"/>
    </source>
</evidence>